<dbReference type="Pfam" id="PF04657">
    <property type="entry name" value="DMT_YdcZ"/>
    <property type="match status" value="1"/>
</dbReference>
<dbReference type="OrthoDB" id="9097160at2"/>
<protein>
    <submittedName>
        <fullName evidence="2">DMT family transporter</fullName>
    </submittedName>
</protein>
<dbReference type="PANTHER" id="PTHR34821">
    <property type="entry name" value="INNER MEMBRANE PROTEIN YDCZ"/>
    <property type="match status" value="1"/>
</dbReference>
<keyword evidence="1" id="KW-0472">Membrane</keyword>
<keyword evidence="3" id="KW-1185">Reference proteome</keyword>
<name>A0A4R5UDG6_9GAMM</name>
<feature type="transmembrane region" description="Helical" evidence="1">
    <location>
        <begin position="37"/>
        <end position="62"/>
    </location>
</feature>
<dbReference type="Proteomes" id="UP000295543">
    <property type="component" value="Unassembled WGS sequence"/>
</dbReference>
<dbReference type="GO" id="GO:0005886">
    <property type="term" value="C:plasma membrane"/>
    <property type="evidence" value="ECO:0007669"/>
    <property type="project" value="TreeGrafter"/>
</dbReference>
<accession>A0A4R5UDG6</accession>
<comment type="caution">
    <text evidence="2">The sequence shown here is derived from an EMBL/GenBank/DDBJ whole genome shotgun (WGS) entry which is preliminary data.</text>
</comment>
<dbReference type="RefSeq" id="WP_055248465.1">
    <property type="nucleotide sequence ID" value="NZ_SMTG01000002.1"/>
</dbReference>
<dbReference type="PANTHER" id="PTHR34821:SF2">
    <property type="entry name" value="INNER MEMBRANE PROTEIN YDCZ"/>
    <property type="match status" value="1"/>
</dbReference>
<dbReference type="EMBL" id="SMTG01000002">
    <property type="protein sequence ID" value="TDK33325.1"/>
    <property type="molecule type" value="Genomic_DNA"/>
</dbReference>
<reference evidence="2 3" key="1">
    <citation type="submission" date="2019-03" db="EMBL/GenBank/DDBJ databases">
        <title>Luteimonas zhaokaii sp.nov., isolated from the rectal contents of Plateau pika in Yushu, Qinghai Province, China.</title>
        <authorList>
            <person name="Zhang G."/>
        </authorList>
    </citation>
    <scope>NUCLEOTIDE SEQUENCE [LARGE SCALE GENOMIC DNA]</scope>
    <source>
        <strain evidence="2 3">THG-MD21</strain>
    </source>
</reference>
<feature type="transmembrane region" description="Helical" evidence="1">
    <location>
        <begin position="133"/>
        <end position="150"/>
    </location>
</feature>
<sequence>MHHWLLLSAAVAVLVGMLLPLQALLNARVGALTHGALFASFLSFAVGTLALALVLVVTRTPLPSLRTFGALPPWLWLGGLIGALFVFCGTLLVPRLGAAGMICLVVAGQLAGSLLLDHFGVLSQPRPVDAMRLAGAALVAIGALLVVRPWQSA</sequence>
<proteinExistence type="predicted"/>
<keyword evidence="1" id="KW-1133">Transmembrane helix</keyword>
<gene>
    <name evidence="2" type="ORF">E2F49_04660</name>
</gene>
<dbReference type="InterPro" id="IPR006750">
    <property type="entry name" value="YdcZ"/>
</dbReference>
<evidence type="ECO:0000256" key="1">
    <source>
        <dbReference type="SAM" id="Phobius"/>
    </source>
</evidence>
<dbReference type="AlphaFoldDB" id="A0A4R5UDG6"/>
<evidence type="ECO:0000313" key="2">
    <source>
        <dbReference type="EMBL" id="TDK33325.1"/>
    </source>
</evidence>
<keyword evidence="1" id="KW-0812">Transmembrane</keyword>
<organism evidence="2 3">
    <name type="scientific">Luteimonas terrae</name>
    <dbReference type="NCBI Taxonomy" id="1530191"/>
    <lineage>
        <taxon>Bacteria</taxon>
        <taxon>Pseudomonadati</taxon>
        <taxon>Pseudomonadota</taxon>
        <taxon>Gammaproteobacteria</taxon>
        <taxon>Lysobacterales</taxon>
        <taxon>Lysobacteraceae</taxon>
        <taxon>Luteimonas</taxon>
    </lineage>
</organism>
<feature type="transmembrane region" description="Helical" evidence="1">
    <location>
        <begin position="74"/>
        <end position="93"/>
    </location>
</feature>
<feature type="transmembrane region" description="Helical" evidence="1">
    <location>
        <begin position="99"/>
        <end position="121"/>
    </location>
</feature>
<evidence type="ECO:0000313" key="3">
    <source>
        <dbReference type="Proteomes" id="UP000295543"/>
    </source>
</evidence>